<dbReference type="InterPro" id="IPR045850">
    <property type="entry name" value="TRM2_met"/>
</dbReference>
<accession>A0ABQ5GKR2</accession>
<dbReference type="PANTHER" id="PTHR45904">
    <property type="entry name" value="TRNA (URACIL-5-)-METHYLTRANSFERASE"/>
    <property type="match status" value="1"/>
</dbReference>
<dbReference type="PANTHER" id="PTHR45904:SF2">
    <property type="entry name" value="TRNA (URACIL-5-)-METHYLTRANSFERASE HOMOLOG A"/>
    <property type="match status" value="1"/>
</dbReference>
<organism evidence="1 2">
    <name type="scientific">Tanacetum coccineum</name>
    <dbReference type="NCBI Taxonomy" id="301880"/>
    <lineage>
        <taxon>Eukaryota</taxon>
        <taxon>Viridiplantae</taxon>
        <taxon>Streptophyta</taxon>
        <taxon>Embryophyta</taxon>
        <taxon>Tracheophyta</taxon>
        <taxon>Spermatophyta</taxon>
        <taxon>Magnoliopsida</taxon>
        <taxon>eudicotyledons</taxon>
        <taxon>Gunneridae</taxon>
        <taxon>Pentapetalae</taxon>
        <taxon>asterids</taxon>
        <taxon>campanulids</taxon>
        <taxon>Asterales</taxon>
        <taxon>Asteraceae</taxon>
        <taxon>Asteroideae</taxon>
        <taxon>Anthemideae</taxon>
        <taxon>Anthemidinae</taxon>
        <taxon>Tanacetum</taxon>
    </lineage>
</organism>
<dbReference type="Proteomes" id="UP001151760">
    <property type="component" value="Unassembled WGS sequence"/>
</dbReference>
<dbReference type="EMBL" id="BQNB010018525">
    <property type="protein sequence ID" value="GJT75383.1"/>
    <property type="molecule type" value="Genomic_DNA"/>
</dbReference>
<reference evidence="1" key="2">
    <citation type="submission" date="2022-01" db="EMBL/GenBank/DDBJ databases">
        <authorList>
            <person name="Yamashiro T."/>
            <person name="Shiraishi A."/>
            <person name="Satake H."/>
            <person name="Nakayama K."/>
        </authorList>
    </citation>
    <scope>NUCLEOTIDE SEQUENCE</scope>
</reference>
<dbReference type="Gene3D" id="3.40.50.980">
    <property type="match status" value="1"/>
</dbReference>
<dbReference type="SUPFAM" id="SSF56801">
    <property type="entry name" value="Acetyl-CoA synthetase-like"/>
    <property type="match status" value="1"/>
</dbReference>
<keyword evidence="2" id="KW-1185">Reference proteome</keyword>
<gene>
    <name evidence="1" type="ORF">Tco_1042108</name>
</gene>
<comment type="caution">
    <text evidence="1">The sequence shown here is derived from an EMBL/GenBank/DDBJ whole genome shotgun (WGS) entry which is preliminary data.</text>
</comment>
<evidence type="ECO:0000313" key="2">
    <source>
        <dbReference type="Proteomes" id="UP001151760"/>
    </source>
</evidence>
<reference evidence="1" key="1">
    <citation type="journal article" date="2022" name="Int. J. Mol. Sci.">
        <title>Draft Genome of Tanacetum Coccineum: Genomic Comparison of Closely Related Tanacetum-Family Plants.</title>
        <authorList>
            <person name="Yamashiro T."/>
            <person name="Shiraishi A."/>
            <person name="Nakayama K."/>
            <person name="Satake H."/>
        </authorList>
    </citation>
    <scope>NUCLEOTIDE SEQUENCE</scope>
</reference>
<evidence type="ECO:0000313" key="1">
    <source>
        <dbReference type="EMBL" id="GJT75383.1"/>
    </source>
</evidence>
<proteinExistence type="predicted"/>
<protein>
    <submittedName>
        <fullName evidence="1">Uncharacterized protein</fullName>
    </submittedName>
</protein>
<name>A0ABQ5GKR2_9ASTR</name>
<sequence>MSNNGYFHRYLDHVALSLEVYSFGTTGRIKGLELTHQNFIAITTSVNHSEMPVLIERFDFQDMLKAVERFKVTYMSVLSPLVVAMAKSEVVMRLGPGAEVNTPKAEKLYSLAGNWAGLGPNTLLLDICRGTRTLGLTLAHRFGIVTCLRHSQQSFNSRF</sequence>